<comment type="caution">
    <text evidence="2">The sequence shown here is derived from an EMBL/GenBank/DDBJ whole genome shotgun (WGS) entry which is preliminary data.</text>
</comment>
<gene>
    <name evidence="2" type="ORF">FB547_10116</name>
</gene>
<organism evidence="2 3">
    <name type="scientific">Variovorax beijingensis</name>
    <dbReference type="NCBI Taxonomy" id="2496117"/>
    <lineage>
        <taxon>Bacteria</taxon>
        <taxon>Pseudomonadati</taxon>
        <taxon>Pseudomonadota</taxon>
        <taxon>Betaproteobacteria</taxon>
        <taxon>Burkholderiales</taxon>
        <taxon>Comamonadaceae</taxon>
        <taxon>Variovorax</taxon>
    </lineage>
</organism>
<dbReference type="EMBL" id="VIVL01000001">
    <property type="protein sequence ID" value="TWD90352.1"/>
    <property type="molecule type" value="Genomic_DNA"/>
</dbReference>
<accession>A0A561CH29</accession>
<keyword evidence="1" id="KW-1133">Transmembrane helix</keyword>
<keyword evidence="1" id="KW-0812">Transmembrane</keyword>
<evidence type="ECO:0000256" key="1">
    <source>
        <dbReference type="SAM" id="Phobius"/>
    </source>
</evidence>
<feature type="transmembrane region" description="Helical" evidence="1">
    <location>
        <begin position="12"/>
        <end position="30"/>
    </location>
</feature>
<name>A0A561CH29_9BURK</name>
<keyword evidence="1" id="KW-0472">Membrane</keyword>
<proteinExistence type="predicted"/>
<evidence type="ECO:0000313" key="2">
    <source>
        <dbReference type="EMBL" id="TWD90352.1"/>
    </source>
</evidence>
<protein>
    <submittedName>
        <fullName evidence="2">Uncharacterized protein DUF3592</fullName>
    </submittedName>
</protein>
<dbReference type="Proteomes" id="UP000319722">
    <property type="component" value="Unassembled WGS sequence"/>
</dbReference>
<dbReference type="AlphaFoldDB" id="A0A561CH29"/>
<evidence type="ECO:0000313" key="3">
    <source>
        <dbReference type="Proteomes" id="UP000319722"/>
    </source>
</evidence>
<sequence>MTGALLSLRMRWLGALLVAIGAVPMIVLAGAMGLGGIGACIGLMLVGSFLLCGGWDLLQVSRRESASNALEGRADGLIVASELGGSYDDRSPLITFTVAFRDAAGVQHSAQVQKVVPLNELTLYGIGCAVEVRYAPDRPAQTAVIFSTVAAHSAPPP</sequence>
<feature type="transmembrane region" description="Helical" evidence="1">
    <location>
        <begin position="36"/>
        <end position="58"/>
    </location>
</feature>
<reference evidence="2 3" key="1">
    <citation type="submission" date="2019-06" db="EMBL/GenBank/DDBJ databases">
        <title>Sorghum-associated microbial communities from plants grown in Nebraska, USA.</title>
        <authorList>
            <person name="Schachtman D."/>
        </authorList>
    </citation>
    <scope>NUCLEOTIDE SEQUENCE [LARGE SCALE GENOMIC DNA]</scope>
    <source>
        <strain evidence="2 3">T529</strain>
    </source>
</reference>